<accession>A0AAV4R5M5</accession>
<protein>
    <submittedName>
        <fullName evidence="2">Uncharacterized protein</fullName>
    </submittedName>
</protein>
<proteinExistence type="predicted"/>
<comment type="caution">
    <text evidence="2">The sequence shown here is derived from an EMBL/GenBank/DDBJ whole genome shotgun (WGS) entry which is preliminary data.</text>
</comment>
<sequence length="129" mass="14977">MYAATSTISQPQCREDAMRHCYWALATLFRWVFGGKEGRVQTRYGRELWWTRSMLLIKPSLSTLRHGSQKDRRGRKHLQGAVDKVKGRSSGAGPRCTSKNANISCRRKQNYEETNIEDLKSHRKFLFKA</sequence>
<evidence type="ECO:0000256" key="1">
    <source>
        <dbReference type="SAM" id="MobiDB-lite"/>
    </source>
</evidence>
<reference evidence="2 3" key="1">
    <citation type="submission" date="2021-06" db="EMBL/GenBank/DDBJ databases">
        <title>Caerostris extrusa draft genome.</title>
        <authorList>
            <person name="Kono N."/>
            <person name="Arakawa K."/>
        </authorList>
    </citation>
    <scope>NUCLEOTIDE SEQUENCE [LARGE SCALE GENOMIC DNA]</scope>
</reference>
<feature type="region of interest" description="Disordered" evidence="1">
    <location>
        <begin position="65"/>
        <end position="100"/>
    </location>
</feature>
<gene>
    <name evidence="2" type="ORF">CEXT_246321</name>
</gene>
<evidence type="ECO:0000313" key="3">
    <source>
        <dbReference type="Proteomes" id="UP001054945"/>
    </source>
</evidence>
<dbReference type="Proteomes" id="UP001054945">
    <property type="component" value="Unassembled WGS sequence"/>
</dbReference>
<keyword evidence="3" id="KW-1185">Reference proteome</keyword>
<dbReference type="AlphaFoldDB" id="A0AAV4R5M5"/>
<name>A0AAV4R5M5_CAEEX</name>
<organism evidence="2 3">
    <name type="scientific">Caerostris extrusa</name>
    <name type="common">Bark spider</name>
    <name type="synonym">Caerostris bankana</name>
    <dbReference type="NCBI Taxonomy" id="172846"/>
    <lineage>
        <taxon>Eukaryota</taxon>
        <taxon>Metazoa</taxon>
        <taxon>Ecdysozoa</taxon>
        <taxon>Arthropoda</taxon>
        <taxon>Chelicerata</taxon>
        <taxon>Arachnida</taxon>
        <taxon>Araneae</taxon>
        <taxon>Araneomorphae</taxon>
        <taxon>Entelegynae</taxon>
        <taxon>Araneoidea</taxon>
        <taxon>Araneidae</taxon>
        <taxon>Caerostris</taxon>
    </lineage>
</organism>
<dbReference type="EMBL" id="BPLR01007486">
    <property type="protein sequence ID" value="GIY17233.1"/>
    <property type="molecule type" value="Genomic_DNA"/>
</dbReference>
<evidence type="ECO:0000313" key="2">
    <source>
        <dbReference type="EMBL" id="GIY17233.1"/>
    </source>
</evidence>